<proteinExistence type="predicted"/>
<dbReference type="Gene3D" id="3.40.50.2000">
    <property type="entry name" value="Glycogen Phosphorylase B"/>
    <property type="match status" value="1"/>
</dbReference>
<dbReference type="Gene3D" id="3.20.20.80">
    <property type="entry name" value="Glycosidases"/>
    <property type="match status" value="1"/>
</dbReference>
<dbReference type="InterPro" id="IPR001173">
    <property type="entry name" value="Glyco_trans_2-like"/>
</dbReference>
<keyword evidence="3" id="KW-1185">Reference proteome</keyword>
<dbReference type="SUPFAM" id="SSF53756">
    <property type="entry name" value="UDP-Glycosyltransferase/glycogen phosphorylase"/>
    <property type="match status" value="1"/>
</dbReference>
<dbReference type="Gene3D" id="3.90.550.10">
    <property type="entry name" value="Spore Coat Polysaccharide Biosynthesis Protein SpsA, Chain A"/>
    <property type="match status" value="1"/>
</dbReference>
<evidence type="ECO:0000313" key="2">
    <source>
        <dbReference type="EMBL" id="AOX18166.1"/>
    </source>
</evidence>
<reference evidence="2 3" key="1">
    <citation type="journal article" date="2016" name="Microb. Cell Fact.">
        <title>Dissection of exopolysaccharide biosynthesis in Kozakia baliensis.</title>
        <authorList>
            <person name="Brandt J.U."/>
            <person name="Jakob F."/>
            <person name="Behr J."/>
            <person name="Geissler A.J."/>
            <person name="Vogel R.F."/>
        </authorList>
    </citation>
    <scope>NUCLEOTIDE SEQUENCE [LARGE SCALE GENOMIC DNA]</scope>
    <source>
        <strain evidence="2 3">DSM 14400</strain>
    </source>
</reference>
<dbReference type="AlphaFoldDB" id="A0A1D8UX25"/>
<dbReference type="SUPFAM" id="SSF53448">
    <property type="entry name" value="Nucleotide-diphospho-sugar transferases"/>
    <property type="match status" value="1"/>
</dbReference>
<dbReference type="EMBL" id="CP014674">
    <property type="protein sequence ID" value="AOX18166.1"/>
    <property type="molecule type" value="Genomic_DNA"/>
</dbReference>
<dbReference type="CDD" id="cd11579">
    <property type="entry name" value="Glyco_tran_WbsX"/>
    <property type="match status" value="1"/>
</dbReference>
<dbReference type="PANTHER" id="PTHR41244:SF1">
    <property type="entry name" value="GLYCOSYLTRANSFERASE"/>
    <property type="match status" value="1"/>
</dbReference>
<sequence length="988" mass="110137">MPRFADHYQPRVPRDLGHYTLDDPAVLSRQAKMAREAGIEGFVFYFYWFNGSRLLDSPLEMLLSHPEINLPFCLMWANENWSRRWDGGDDDILIAQDYRAEDDDALIACFARHMADPRYIRVGDRPLLMVYRPGAIPDAESSILRWRALFKEKHQIDPIFVMGQAFGDSNPRQFGMDGAIEFPPHKLVADCPLINDRLHILDDDLTAQVYDYADIVKNALSMEPVDFPLIRTAAPSWDNDARRQGHGLVLHGSTPPLYEHWVAGLVDQARKNPFFGDPIICINAWNEWAEGAYLEPDQHYGSAYLNATGRAATGFERGIGDGRILLIGHDAFPSGAQTLLLAIGKQLRARHGTQILFVLLEGGAMLEDYRSFAQVEILPPGQKATRERLAVLYREGFTTALVNSAASSALAPDLHDVGIAFTLLQHELPSLLRQRGLLAPLKEARALARETIVPSVVLTPTLTSESTPIILPQGLYSPIAFSAQTRRQMRTRLGLNAHDRLVVGVGYADMRKGFDLFLQLWQRLQSPTAMRSHHAVPVTHFLWLGDIDPGLREGLQLDIDYAISCGTFHMPGRIKDIAPYLCAADVFALTSREDPYPSVALEALACGLPCCAFAGTGGIPELLTQINQDGVIEHGVSSLGDLSSMARLIAVAARKSLARPDAERRKVSRAMAGRFSFSDYVSALHGYLLPDLPRISIVVPSYNYGQYLASRLASIFSQQLPVFEIIVLDDASDDDSIAVAERTSAECRRDIRIIGARQRSGSVFRQWHKAVDLARGEWIWIAEADDLSESAQLSTLFDALRQASNAVMAFCDSRSIDEQGVTLANSYKPYCAESCGNLLNADGCYSGQEFIRRALSERNLILNVSSAVFARKPLQAALRRCAHELKAFSIAGDWRLYVELLDQPDAELVYVAEPLNIHRRHSQSATHRLDLQKHLAEIITVQDEIAKRFGNPCEMRDRQHAYRRTLIRQFGLAPQPVAVERELALTSP</sequence>
<protein>
    <recommendedName>
        <fullName evidence="1">Glycosyltransferase 2-like domain-containing protein</fullName>
    </recommendedName>
</protein>
<accession>A0A1D8UX25</accession>
<gene>
    <name evidence="2" type="ORF">A0U89_06345</name>
</gene>
<dbReference type="STRING" id="153496.A0U89_06345"/>
<name>A0A1D8UX25_9PROT</name>
<dbReference type="InterPro" id="IPR032719">
    <property type="entry name" value="WbsX"/>
</dbReference>
<dbReference type="PANTHER" id="PTHR41244">
    <property type="entry name" value="RHAMNAN SYNTHESIS F"/>
    <property type="match status" value="1"/>
</dbReference>
<evidence type="ECO:0000259" key="1">
    <source>
        <dbReference type="Pfam" id="PF00535"/>
    </source>
</evidence>
<organism evidence="2 3">
    <name type="scientific">Kozakia baliensis</name>
    <dbReference type="NCBI Taxonomy" id="153496"/>
    <lineage>
        <taxon>Bacteria</taxon>
        <taxon>Pseudomonadati</taxon>
        <taxon>Pseudomonadota</taxon>
        <taxon>Alphaproteobacteria</taxon>
        <taxon>Acetobacterales</taxon>
        <taxon>Acetobacteraceae</taxon>
        <taxon>Kozakia</taxon>
    </lineage>
</organism>
<dbReference type="Pfam" id="PF13692">
    <property type="entry name" value="Glyco_trans_1_4"/>
    <property type="match status" value="1"/>
</dbReference>
<feature type="domain" description="Glycosyltransferase 2-like" evidence="1">
    <location>
        <begin position="696"/>
        <end position="824"/>
    </location>
</feature>
<evidence type="ECO:0000313" key="3">
    <source>
        <dbReference type="Proteomes" id="UP000179145"/>
    </source>
</evidence>
<dbReference type="InterPro" id="IPR029044">
    <property type="entry name" value="Nucleotide-diphossugar_trans"/>
</dbReference>
<dbReference type="Proteomes" id="UP000179145">
    <property type="component" value="Chromosome"/>
</dbReference>
<dbReference type="Pfam" id="PF14307">
    <property type="entry name" value="Glyco_tran_WbsX"/>
    <property type="match status" value="1"/>
</dbReference>
<dbReference type="eggNOG" id="COG0438">
    <property type="taxonomic scope" value="Bacteria"/>
</dbReference>
<dbReference type="eggNOG" id="COG0463">
    <property type="taxonomic scope" value="Bacteria"/>
</dbReference>
<dbReference type="KEGG" id="kba:A0U89_06345"/>
<dbReference type="Pfam" id="PF00535">
    <property type="entry name" value="Glycos_transf_2"/>
    <property type="match status" value="1"/>
</dbReference>